<reference evidence="2 3" key="1">
    <citation type="submission" date="2013-07" db="EMBL/GenBank/DDBJ databases">
        <title>Completed genome of Sphingomonas sanxanigenens NX02.</title>
        <authorList>
            <person name="Ma T."/>
            <person name="Huang H."/>
            <person name="Wu M."/>
            <person name="Li X."/>
            <person name="Li G."/>
        </authorList>
    </citation>
    <scope>NUCLEOTIDE SEQUENCE [LARGE SCALE GENOMIC DNA]</scope>
    <source>
        <strain evidence="2 3">NX02</strain>
    </source>
</reference>
<dbReference type="PATRIC" id="fig|1123269.5.peg.4317"/>
<dbReference type="AlphaFoldDB" id="W0ADT7"/>
<evidence type="ECO:0000313" key="2">
    <source>
        <dbReference type="EMBL" id="AHE56039.1"/>
    </source>
</evidence>
<dbReference type="RefSeq" id="WP_025290903.1">
    <property type="nucleotide sequence ID" value="NZ_CP006644.1"/>
</dbReference>
<dbReference type="Proteomes" id="UP000018851">
    <property type="component" value="Chromosome"/>
</dbReference>
<evidence type="ECO:0000313" key="1">
    <source>
        <dbReference type="EMBL" id="AHE52604.1"/>
    </source>
</evidence>
<sequence>MSAPDNPSAFPEVPGDCNAYEGRPGMTLRDWFAGQALAGRMNLISFPADPVDLLRTSKNLYEVADAMLAAREEAVPAAQWKDWGGGACPLGHVYVEVRYRDGITARGDACEFDPAAWRHETGKFDIVAYRKVQVS</sequence>
<dbReference type="EMBL" id="CP006644">
    <property type="protein sequence ID" value="AHE52604.1"/>
    <property type="molecule type" value="Genomic_DNA"/>
</dbReference>
<gene>
    <name evidence="1" type="ORF">NX02_04280</name>
    <name evidence="2" type="ORF">NX02_22065</name>
</gene>
<evidence type="ECO:0000313" key="3">
    <source>
        <dbReference type="Proteomes" id="UP000018851"/>
    </source>
</evidence>
<dbReference type="KEGG" id="ssan:NX02_04280"/>
<dbReference type="KEGG" id="ssan:NX02_22065"/>
<protein>
    <submittedName>
        <fullName evidence="2">Uncharacterized protein</fullName>
    </submittedName>
</protein>
<dbReference type="HOGENOM" id="CLU_1884457_0_0_5"/>
<proteinExistence type="predicted"/>
<dbReference type="OrthoDB" id="8404447at2"/>
<dbReference type="STRING" id="1123269.NX02_04280"/>
<keyword evidence="3" id="KW-1185">Reference proteome</keyword>
<dbReference type="EMBL" id="CP006644">
    <property type="protein sequence ID" value="AHE56039.1"/>
    <property type="molecule type" value="Genomic_DNA"/>
</dbReference>
<name>W0ADT7_9SPHN</name>
<accession>W0ADT7</accession>
<organism evidence="2 3">
    <name type="scientific">Sphingomonas sanxanigenens DSM 19645 = NX02</name>
    <dbReference type="NCBI Taxonomy" id="1123269"/>
    <lineage>
        <taxon>Bacteria</taxon>
        <taxon>Pseudomonadati</taxon>
        <taxon>Pseudomonadota</taxon>
        <taxon>Alphaproteobacteria</taxon>
        <taxon>Sphingomonadales</taxon>
        <taxon>Sphingomonadaceae</taxon>
        <taxon>Sphingomonas</taxon>
    </lineage>
</organism>